<dbReference type="CDD" id="cd01949">
    <property type="entry name" value="GGDEF"/>
    <property type="match status" value="1"/>
</dbReference>
<accession>A0ABR9ULK4</accession>
<dbReference type="InterPro" id="IPR013767">
    <property type="entry name" value="PAS_fold"/>
</dbReference>
<dbReference type="InterPro" id="IPR029787">
    <property type="entry name" value="Nucleotide_cyclase"/>
</dbReference>
<dbReference type="PROSITE" id="PS50887">
    <property type="entry name" value="GGDEF"/>
    <property type="match status" value="1"/>
</dbReference>
<keyword evidence="8" id="KW-1185">Reference proteome</keyword>
<dbReference type="SMART" id="SM00091">
    <property type="entry name" value="PAS"/>
    <property type="match status" value="1"/>
</dbReference>
<feature type="domain" description="GGDEF" evidence="5">
    <location>
        <begin position="427"/>
        <end position="560"/>
    </location>
</feature>
<dbReference type="EMBL" id="JADEWN010000001">
    <property type="protein sequence ID" value="MBE9188908.1"/>
    <property type="molecule type" value="Genomic_DNA"/>
</dbReference>
<keyword evidence="1" id="KW-1133">Transmembrane helix</keyword>
<keyword evidence="1" id="KW-0812">Transmembrane</keyword>
<dbReference type="Gene3D" id="3.30.450.20">
    <property type="entry name" value="PAS domain"/>
    <property type="match status" value="1"/>
</dbReference>
<dbReference type="InterPro" id="IPR001633">
    <property type="entry name" value="EAL_dom"/>
</dbReference>
<evidence type="ECO:0000259" key="6">
    <source>
        <dbReference type="PROSITE" id="PS50924"/>
    </source>
</evidence>
<dbReference type="CDD" id="cd00130">
    <property type="entry name" value="PAS"/>
    <property type="match status" value="1"/>
</dbReference>
<dbReference type="PANTHER" id="PTHR44757:SF2">
    <property type="entry name" value="BIOFILM ARCHITECTURE MAINTENANCE PROTEIN MBAA"/>
    <property type="match status" value="1"/>
</dbReference>
<name>A0ABR9ULK4_9CHRO</name>
<comment type="caution">
    <text evidence="7">The sequence shown here is derived from an EMBL/GenBank/DDBJ whole genome shotgun (WGS) entry which is preliminary data.</text>
</comment>
<dbReference type="CDD" id="cd01948">
    <property type="entry name" value="EAL"/>
    <property type="match status" value="1"/>
</dbReference>
<dbReference type="InterPro" id="IPR000014">
    <property type="entry name" value="PAS"/>
</dbReference>
<dbReference type="SMART" id="SM00052">
    <property type="entry name" value="EAL"/>
    <property type="match status" value="1"/>
</dbReference>
<organism evidence="7 8">
    <name type="scientific">Gloeocapsopsis crepidinum LEGE 06123</name>
    <dbReference type="NCBI Taxonomy" id="588587"/>
    <lineage>
        <taxon>Bacteria</taxon>
        <taxon>Bacillati</taxon>
        <taxon>Cyanobacteriota</taxon>
        <taxon>Cyanophyceae</taxon>
        <taxon>Oscillatoriophycideae</taxon>
        <taxon>Chroococcales</taxon>
        <taxon>Chroococcaceae</taxon>
        <taxon>Gloeocapsopsis</taxon>
    </lineage>
</organism>
<feature type="domain" description="MHYT" evidence="6">
    <location>
        <begin position="17"/>
        <end position="212"/>
    </location>
</feature>
<dbReference type="Proteomes" id="UP000651156">
    <property type="component" value="Unassembled WGS sequence"/>
</dbReference>
<dbReference type="SUPFAM" id="SSF141868">
    <property type="entry name" value="EAL domain-like"/>
    <property type="match status" value="1"/>
</dbReference>
<feature type="transmembrane region" description="Helical" evidence="1">
    <location>
        <begin position="152"/>
        <end position="172"/>
    </location>
</feature>
<dbReference type="InterPro" id="IPR000700">
    <property type="entry name" value="PAS-assoc_C"/>
</dbReference>
<gene>
    <name evidence="7" type="ORF">IQ230_00710</name>
</gene>
<dbReference type="InterPro" id="IPR052155">
    <property type="entry name" value="Biofilm_reg_signaling"/>
</dbReference>
<evidence type="ECO:0000313" key="8">
    <source>
        <dbReference type="Proteomes" id="UP000651156"/>
    </source>
</evidence>
<dbReference type="Pfam" id="PF00563">
    <property type="entry name" value="EAL"/>
    <property type="match status" value="1"/>
</dbReference>
<dbReference type="PROSITE" id="PS50924">
    <property type="entry name" value="MHYT"/>
    <property type="match status" value="1"/>
</dbReference>
<dbReference type="InterPro" id="IPR005330">
    <property type="entry name" value="MHYT_dom"/>
</dbReference>
<dbReference type="InterPro" id="IPR000160">
    <property type="entry name" value="GGDEF_dom"/>
</dbReference>
<dbReference type="PROSITE" id="PS50113">
    <property type="entry name" value="PAC"/>
    <property type="match status" value="1"/>
</dbReference>
<evidence type="ECO:0000313" key="7">
    <source>
        <dbReference type="EMBL" id="MBE9188908.1"/>
    </source>
</evidence>
<dbReference type="SMART" id="SM00267">
    <property type="entry name" value="GGDEF"/>
    <property type="match status" value="1"/>
</dbReference>
<dbReference type="InterPro" id="IPR001610">
    <property type="entry name" value="PAC"/>
</dbReference>
<feature type="domain" description="PAS" evidence="2">
    <location>
        <begin position="268"/>
        <end position="338"/>
    </location>
</feature>
<dbReference type="RefSeq" id="WP_193929859.1">
    <property type="nucleotide sequence ID" value="NZ_CAWPMZ010000041.1"/>
</dbReference>
<sequence>MVVKDITSISTALSATYDLRLVVLSLVVAIISSYTALDMAGQVPVTQGTARKLWLSGSAIALGISIWVMHFIAMLAYELPIPITYDIPTTLLSLLVAIAFCGIGLSTASQRPLRWLPLLTGGIFVGLGIITMHFTAMWGMQLGAMPVYNPQFIIFAGAFTIFMSTSALWLAFHASAERIVSSESLGKVGSALFAGVAIDALHYLGMMAVDYYPSIKLLTQGSTGIDRFVLAIATGTASLSILLLASVGSYFGQRLSAKIANAEALKESEERYQKLFDFAPDAYFAIAADGTLKSVNNYAAEYLGYDKQELIGQPALMTVYEADRNWMQEWMESIFREKITSSEVELRKVCKDGSVLWVRERNQLVIDNEGEPIELHAICRDITERKQAEEELLQNAFHDALTGLPNRALFLDRLEQAIQHAKRYQNYLFAVLFLDLDRFKVINDSLGHLLGDKLLVAIASRLQECLRPTDTVARLGGDEFTILLDGIQDASDTIRVAERIEQVLSLPFEIEEQQIFTSASIGIALSATNYDQPEALLRNADIAMYRAKNQGVGRYEIFNPAMYTKAVARLQLETDLRNAIERQEFIVQYQPIISLQTGKITGFEALIRWQHPQYGLQNPDRFIATAEETGMITRLCQWIFYTACYQLCQWQRQLAEAKDLIISINLSGKQFSQPNIVEQIQQVLQQTNLIASHLRLEIVEGVIMEENDSISTKLLQLRDLGVQLSIDDFGIGYSSLARLYHFPINGLKIDRSFVSRIGVEQASAEIVETIITLAHKLNIDVTAEGVETPAQLAYLRTLECEYAQGFFISQSLNAEQVKALLKSNPQW</sequence>
<keyword evidence="1" id="KW-0472">Membrane</keyword>
<feature type="transmembrane region" description="Helical" evidence="1">
    <location>
        <begin position="228"/>
        <end position="251"/>
    </location>
</feature>
<reference evidence="7 8" key="1">
    <citation type="submission" date="2020-10" db="EMBL/GenBank/DDBJ databases">
        <authorList>
            <person name="Castelo-Branco R."/>
            <person name="Eusebio N."/>
            <person name="Adriana R."/>
            <person name="Vieira A."/>
            <person name="Brugerolle De Fraissinette N."/>
            <person name="Rezende De Castro R."/>
            <person name="Schneider M.P."/>
            <person name="Vasconcelos V."/>
            <person name="Leao P.N."/>
        </authorList>
    </citation>
    <scope>NUCLEOTIDE SEQUENCE [LARGE SCALE GENOMIC DNA]</scope>
    <source>
        <strain evidence="7 8">LEGE 06123</strain>
    </source>
</reference>
<feature type="domain" description="PAC" evidence="3">
    <location>
        <begin position="340"/>
        <end position="394"/>
    </location>
</feature>
<evidence type="ECO:0000259" key="5">
    <source>
        <dbReference type="PROSITE" id="PS50887"/>
    </source>
</evidence>
<evidence type="ECO:0000259" key="4">
    <source>
        <dbReference type="PROSITE" id="PS50883"/>
    </source>
</evidence>
<dbReference type="Pfam" id="PF03707">
    <property type="entry name" value="MHYT"/>
    <property type="match status" value="2"/>
</dbReference>
<evidence type="ECO:0000256" key="1">
    <source>
        <dbReference type="PROSITE-ProRule" id="PRU00244"/>
    </source>
</evidence>
<dbReference type="InterPro" id="IPR035919">
    <property type="entry name" value="EAL_sf"/>
</dbReference>
<evidence type="ECO:0000259" key="2">
    <source>
        <dbReference type="PROSITE" id="PS50112"/>
    </source>
</evidence>
<feature type="transmembrane region" description="Helical" evidence="1">
    <location>
        <begin position="20"/>
        <end position="41"/>
    </location>
</feature>
<dbReference type="SMART" id="SM00086">
    <property type="entry name" value="PAC"/>
    <property type="match status" value="1"/>
</dbReference>
<dbReference type="Gene3D" id="3.20.20.450">
    <property type="entry name" value="EAL domain"/>
    <property type="match status" value="1"/>
</dbReference>
<dbReference type="NCBIfam" id="TIGR00229">
    <property type="entry name" value="sensory_box"/>
    <property type="match status" value="1"/>
</dbReference>
<dbReference type="PROSITE" id="PS50112">
    <property type="entry name" value="PAS"/>
    <property type="match status" value="1"/>
</dbReference>
<feature type="transmembrane region" description="Helical" evidence="1">
    <location>
        <begin position="89"/>
        <end position="108"/>
    </location>
</feature>
<dbReference type="Pfam" id="PF00989">
    <property type="entry name" value="PAS"/>
    <property type="match status" value="1"/>
</dbReference>
<dbReference type="InterPro" id="IPR035965">
    <property type="entry name" value="PAS-like_dom_sf"/>
</dbReference>
<dbReference type="Gene3D" id="3.30.70.270">
    <property type="match status" value="1"/>
</dbReference>
<dbReference type="PANTHER" id="PTHR44757">
    <property type="entry name" value="DIGUANYLATE CYCLASE DGCP"/>
    <property type="match status" value="1"/>
</dbReference>
<dbReference type="PROSITE" id="PS50883">
    <property type="entry name" value="EAL"/>
    <property type="match status" value="1"/>
</dbReference>
<dbReference type="InterPro" id="IPR043128">
    <property type="entry name" value="Rev_trsase/Diguanyl_cyclase"/>
</dbReference>
<feature type="transmembrane region" description="Helical" evidence="1">
    <location>
        <begin position="115"/>
        <end position="140"/>
    </location>
</feature>
<dbReference type="Pfam" id="PF00990">
    <property type="entry name" value="GGDEF"/>
    <property type="match status" value="1"/>
</dbReference>
<dbReference type="SUPFAM" id="SSF55785">
    <property type="entry name" value="PYP-like sensor domain (PAS domain)"/>
    <property type="match status" value="1"/>
</dbReference>
<protein>
    <submittedName>
        <fullName evidence="7">EAL domain-containing protein</fullName>
    </submittedName>
</protein>
<feature type="transmembrane region" description="Helical" evidence="1">
    <location>
        <begin position="53"/>
        <end position="77"/>
    </location>
</feature>
<dbReference type="NCBIfam" id="TIGR00254">
    <property type="entry name" value="GGDEF"/>
    <property type="match status" value="1"/>
</dbReference>
<feature type="domain" description="EAL" evidence="4">
    <location>
        <begin position="569"/>
        <end position="825"/>
    </location>
</feature>
<proteinExistence type="predicted"/>
<dbReference type="SUPFAM" id="SSF55073">
    <property type="entry name" value="Nucleotide cyclase"/>
    <property type="match status" value="1"/>
</dbReference>
<evidence type="ECO:0000259" key="3">
    <source>
        <dbReference type="PROSITE" id="PS50113"/>
    </source>
</evidence>